<feature type="domain" description="RNase III" evidence="17">
    <location>
        <begin position="11"/>
        <end position="137"/>
    </location>
</feature>
<feature type="binding site" evidence="15">
    <location>
        <position position="123"/>
    </location>
    <ligand>
        <name>Mg(2+)</name>
        <dbReference type="ChEBI" id="CHEBI:18420"/>
    </ligand>
</feature>
<dbReference type="SMART" id="SM00535">
    <property type="entry name" value="RIBOc"/>
    <property type="match status" value="1"/>
</dbReference>
<evidence type="ECO:0000256" key="14">
    <source>
        <dbReference type="ARBA" id="ARBA00022884"/>
    </source>
</evidence>
<dbReference type="GO" id="GO:0003725">
    <property type="term" value="F:double-stranded RNA binding"/>
    <property type="evidence" value="ECO:0007669"/>
    <property type="project" value="TreeGrafter"/>
</dbReference>
<dbReference type="GO" id="GO:0004525">
    <property type="term" value="F:ribonuclease III activity"/>
    <property type="evidence" value="ECO:0007669"/>
    <property type="project" value="UniProtKB-UniRule"/>
</dbReference>
<evidence type="ECO:0000259" key="17">
    <source>
        <dbReference type="PROSITE" id="PS50142"/>
    </source>
</evidence>
<dbReference type="CDD" id="cd00593">
    <property type="entry name" value="RIBOc"/>
    <property type="match status" value="1"/>
</dbReference>
<dbReference type="EMBL" id="JACIEK010000007">
    <property type="protein sequence ID" value="MBB3998927.1"/>
    <property type="molecule type" value="Genomic_DNA"/>
</dbReference>
<evidence type="ECO:0000313" key="19">
    <source>
        <dbReference type="Proteomes" id="UP000542776"/>
    </source>
</evidence>
<dbReference type="InterPro" id="IPR036389">
    <property type="entry name" value="RNase_III_sf"/>
</dbReference>
<dbReference type="InterPro" id="IPR000999">
    <property type="entry name" value="RNase_III_dom"/>
</dbReference>
<evidence type="ECO:0000256" key="4">
    <source>
        <dbReference type="ARBA" id="ARBA00011738"/>
    </source>
</evidence>
<dbReference type="FunFam" id="3.30.160.20:FF:000003">
    <property type="entry name" value="Ribonuclease 3"/>
    <property type="match status" value="1"/>
</dbReference>
<dbReference type="GO" id="GO:0046872">
    <property type="term" value="F:metal ion binding"/>
    <property type="evidence" value="ECO:0007669"/>
    <property type="project" value="UniProtKB-KW"/>
</dbReference>
<dbReference type="Pfam" id="PF14622">
    <property type="entry name" value="Ribonucleas_3_3"/>
    <property type="match status" value="1"/>
</dbReference>
<evidence type="ECO:0000256" key="9">
    <source>
        <dbReference type="ARBA" id="ARBA00022722"/>
    </source>
</evidence>
<evidence type="ECO:0000256" key="3">
    <source>
        <dbReference type="ARBA" id="ARBA00010183"/>
    </source>
</evidence>
<dbReference type="Gene3D" id="1.10.1520.10">
    <property type="entry name" value="Ribonuclease III domain"/>
    <property type="match status" value="1"/>
</dbReference>
<dbReference type="GO" id="GO:0042802">
    <property type="term" value="F:identical protein binding"/>
    <property type="evidence" value="ECO:0007669"/>
    <property type="project" value="UniProtKB-ARBA"/>
</dbReference>
<comment type="caution">
    <text evidence="18">The sequence shown here is derived from an EMBL/GenBank/DDBJ whole genome shotgun (WGS) entry which is preliminary data.</text>
</comment>
<sequence>MARPKGSDAALDRLEARIGLRFADRARLERAVTHSSLKKAGSRSSYERLEFLGDRVLGLTIAQKLFELYPTADEGDLSLRLNTLVSAEACAEIADEAGLTEFIRHGSDLQRAVAGRNRNIRADVVEALIAAIYLEHGLEPARDFILRHWGERLQGAVNARRDPKTELQEWAHKRAGLAPVYELVERSGPDHEPVFTVRATLADILPAEGRGRSKRIAEQNAAETILLREGVWDAPAAG</sequence>
<dbReference type="HAMAP" id="MF_00104">
    <property type="entry name" value="RNase_III"/>
    <property type="match status" value="1"/>
</dbReference>
<dbReference type="PROSITE" id="PS50142">
    <property type="entry name" value="RNASE_3_2"/>
    <property type="match status" value="1"/>
</dbReference>
<keyword evidence="11 15" id="KW-0255">Endonuclease</keyword>
<dbReference type="SMART" id="SM00358">
    <property type="entry name" value="DSRM"/>
    <property type="match status" value="1"/>
</dbReference>
<dbReference type="PANTHER" id="PTHR11207:SF0">
    <property type="entry name" value="RIBONUCLEASE 3"/>
    <property type="match status" value="1"/>
</dbReference>
<dbReference type="GO" id="GO:0006364">
    <property type="term" value="P:rRNA processing"/>
    <property type="evidence" value="ECO:0007669"/>
    <property type="project" value="UniProtKB-UniRule"/>
</dbReference>
<dbReference type="Gene3D" id="3.30.160.20">
    <property type="match status" value="1"/>
</dbReference>
<dbReference type="PROSITE" id="PS50137">
    <property type="entry name" value="DS_RBD"/>
    <property type="match status" value="1"/>
</dbReference>
<dbReference type="RefSeq" id="WP_183200452.1">
    <property type="nucleotide sequence ID" value="NZ_JACIEK010000007.1"/>
</dbReference>
<reference evidence="18 19" key="1">
    <citation type="submission" date="2020-08" db="EMBL/GenBank/DDBJ databases">
        <title>Genomic Encyclopedia of Type Strains, Phase IV (KMG-IV): sequencing the most valuable type-strain genomes for metagenomic binning, comparative biology and taxonomic classification.</title>
        <authorList>
            <person name="Goeker M."/>
        </authorList>
    </citation>
    <scope>NUCLEOTIDE SEQUENCE [LARGE SCALE GENOMIC DNA]</scope>
    <source>
        <strain evidence="18 19">DSM 102238</strain>
    </source>
</reference>
<evidence type="ECO:0000256" key="15">
    <source>
        <dbReference type="HAMAP-Rule" id="MF_00104"/>
    </source>
</evidence>
<evidence type="ECO:0000256" key="1">
    <source>
        <dbReference type="ARBA" id="ARBA00000109"/>
    </source>
</evidence>
<evidence type="ECO:0000256" key="12">
    <source>
        <dbReference type="ARBA" id="ARBA00022801"/>
    </source>
</evidence>
<keyword evidence="13 15" id="KW-0460">Magnesium</keyword>
<comment type="catalytic activity">
    <reaction evidence="1 15">
        <text>Endonucleolytic cleavage to 5'-phosphomonoester.</text>
        <dbReference type="EC" id="3.1.26.3"/>
    </reaction>
</comment>
<keyword evidence="8 15" id="KW-0819">tRNA processing</keyword>
<comment type="cofactor">
    <cofactor evidence="15">
        <name>Mg(2+)</name>
        <dbReference type="ChEBI" id="CHEBI:18420"/>
    </cofactor>
</comment>
<protein>
    <recommendedName>
        <fullName evidence="15">Ribonuclease 3</fullName>
        <ecNumber evidence="15">3.1.26.3</ecNumber>
    </recommendedName>
    <alternativeName>
        <fullName evidence="15">Ribonuclease III</fullName>
        <shortName evidence="15">RNase III</shortName>
    </alternativeName>
</protein>
<feature type="binding site" evidence="15">
    <location>
        <position position="126"/>
    </location>
    <ligand>
        <name>Mg(2+)</name>
        <dbReference type="ChEBI" id="CHEBI:18420"/>
    </ligand>
</feature>
<feature type="active site" evidence="15">
    <location>
        <position position="54"/>
    </location>
</feature>
<keyword evidence="14 15" id="KW-0694">RNA-binding</keyword>
<dbReference type="PANTHER" id="PTHR11207">
    <property type="entry name" value="RIBONUCLEASE III"/>
    <property type="match status" value="1"/>
</dbReference>
<dbReference type="AlphaFoldDB" id="A0A7W6H5G7"/>
<comment type="similarity">
    <text evidence="3">Belongs to the ribonuclease III family.</text>
</comment>
<dbReference type="GO" id="GO:0008033">
    <property type="term" value="P:tRNA processing"/>
    <property type="evidence" value="ECO:0007669"/>
    <property type="project" value="UniProtKB-KW"/>
</dbReference>
<dbReference type="SUPFAM" id="SSF54768">
    <property type="entry name" value="dsRNA-binding domain-like"/>
    <property type="match status" value="1"/>
</dbReference>
<evidence type="ECO:0000256" key="8">
    <source>
        <dbReference type="ARBA" id="ARBA00022694"/>
    </source>
</evidence>
<keyword evidence="5 15" id="KW-0963">Cytoplasm</keyword>
<evidence type="ECO:0000256" key="11">
    <source>
        <dbReference type="ARBA" id="ARBA00022759"/>
    </source>
</evidence>
<feature type="active site" evidence="15">
    <location>
        <position position="126"/>
    </location>
</feature>
<evidence type="ECO:0000259" key="16">
    <source>
        <dbReference type="PROSITE" id="PS50137"/>
    </source>
</evidence>
<dbReference type="InterPro" id="IPR011907">
    <property type="entry name" value="RNase_III"/>
</dbReference>
<keyword evidence="10 15" id="KW-0479">Metal-binding</keyword>
<keyword evidence="9 15" id="KW-0540">Nuclease</keyword>
<accession>A0A7W6H5G7</accession>
<keyword evidence="6 15" id="KW-0698">rRNA processing</keyword>
<evidence type="ECO:0000256" key="5">
    <source>
        <dbReference type="ARBA" id="ARBA00022490"/>
    </source>
</evidence>
<dbReference type="NCBIfam" id="TIGR02191">
    <property type="entry name" value="RNaseIII"/>
    <property type="match status" value="1"/>
</dbReference>
<dbReference type="SUPFAM" id="SSF69065">
    <property type="entry name" value="RNase III domain-like"/>
    <property type="match status" value="1"/>
</dbReference>
<keyword evidence="19" id="KW-1185">Reference proteome</keyword>
<dbReference type="GO" id="GO:0010468">
    <property type="term" value="P:regulation of gene expression"/>
    <property type="evidence" value="ECO:0007669"/>
    <property type="project" value="TreeGrafter"/>
</dbReference>
<dbReference type="GO" id="GO:0019843">
    <property type="term" value="F:rRNA binding"/>
    <property type="evidence" value="ECO:0007669"/>
    <property type="project" value="UniProtKB-KW"/>
</dbReference>
<evidence type="ECO:0000256" key="13">
    <source>
        <dbReference type="ARBA" id="ARBA00022842"/>
    </source>
</evidence>
<evidence type="ECO:0000256" key="7">
    <source>
        <dbReference type="ARBA" id="ARBA00022664"/>
    </source>
</evidence>
<dbReference type="Pfam" id="PF00035">
    <property type="entry name" value="dsrm"/>
    <property type="match status" value="1"/>
</dbReference>
<dbReference type="FunFam" id="1.10.1520.10:FF:000001">
    <property type="entry name" value="Ribonuclease 3"/>
    <property type="match status" value="1"/>
</dbReference>
<comment type="function">
    <text evidence="15">Digests double-stranded RNA. Involved in the processing of primary rRNA transcript to yield the immediate precursors to the large and small rRNAs (23S and 16S). Processes some mRNAs, and tRNAs when they are encoded in the rRNA operon. Processes pre-crRNA and tracrRNA of type II CRISPR loci if present in the organism.</text>
</comment>
<dbReference type="Proteomes" id="UP000542776">
    <property type="component" value="Unassembled WGS sequence"/>
</dbReference>
<dbReference type="GO" id="GO:0005737">
    <property type="term" value="C:cytoplasm"/>
    <property type="evidence" value="ECO:0007669"/>
    <property type="project" value="UniProtKB-SubCell"/>
</dbReference>
<proteinExistence type="inferred from homology"/>
<organism evidence="18 19">
    <name type="scientific">Aureimonas pseudogalii</name>
    <dbReference type="NCBI Taxonomy" id="1744844"/>
    <lineage>
        <taxon>Bacteria</taxon>
        <taxon>Pseudomonadati</taxon>
        <taxon>Pseudomonadota</taxon>
        <taxon>Alphaproteobacteria</taxon>
        <taxon>Hyphomicrobiales</taxon>
        <taxon>Aurantimonadaceae</taxon>
        <taxon>Aureimonas</taxon>
    </lineage>
</organism>
<keyword evidence="12 15" id="KW-0378">Hydrolase</keyword>
<dbReference type="InterPro" id="IPR014720">
    <property type="entry name" value="dsRBD_dom"/>
</dbReference>
<feature type="domain" description="DRBM" evidence="16">
    <location>
        <begin position="162"/>
        <end position="226"/>
    </location>
</feature>
<dbReference type="PROSITE" id="PS00517">
    <property type="entry name" value="RNASE_3_1"/>
    <property type="match status" value="1"/>
</dbReference>
<dbReference type="CDD" id="cd10845">
    <property type="entry name" value="DSRM_RNAse_III_family"/>
    <property type="match status" value="1"/>
</dbReference>
<gene>
    <name evidence="15" type="primary">rnc</name>
    <name evidence="18" type="ORF">GGR04_002782</name>
</gene>
<evidence type="ECO:0000256" key="10">
    <source>
        <dbReference type="ARBA" id="ARBA00022723"/>
    </source>
</evidence>
<keyword evidence="15" id="KW-0699">rRNA-binding</keyword>
<comment type="subunit">
    <text evidence="4 15">Homodimer.</text>
</comment>
<name>A0A7W6H5G7_9HYPH</name>
<dbReference type="EC" id="3.1.26.3" evidence="15"/>
<feature type="binding site" evidence="15">
    <location>
        <position position="50"/>
    </location>
    <ligand>
        <name>Mg(2+)</name>
        <dbReference type="ChEBI" id="CHEBI:18420"/>
    </ligand>
</feature>
<dbReference type="GO" id="GO:0006397">
    <property type="term" value="P:mRNA processing"/>
    <property type="evidence" value="ECO:0007669"/>
    <property type="project" value="UniProtKB-UniRule"/>
</dbReference>
<evidence type="ECO:0000256" key="6">
    <source>
        <dbReference type="ARBA" id="ARBA00022552"/>
    </source>
</evidence>
<keyword evidence="7 15" id="KW-0507">mRNA processing</keyword>
<comment type="subcellular location">
    <subcellularLocation>
        <location evidence="2 15">Cytoplasm</location>
    </subcellularLocation>
</comment>
<evidence type="ECO:0000256" key="2">
    <source>
        <dbReference type="ARBA" id="ARBA00004496"/>
    </source>
</evidence>
<evidence type="ECO:0000313" key="18">
    <source>
        <dbReference type="EMBL" id="MBB3998927.1"/>
    </source>
</evidence>